<dbReference type="EMBL" id="CP012622">
    <property type="protein sequence ID" value="ALD66597.1"/>
    <property type="molecule type" value="Genomic_DNA"/>
</dbReference>
<dbReference type="AlphaFoldDB" id="A0A0M4JSN4"/>
<feature type="transmembrane region" description="Helical" evidence="1">
    <location>
        <begin position="7"/>
        <end position="24"/>
    </location>
</feature>
<evidence type="ECO:0000256" key="1">
    <source>
        <dbReference type="SAM" id="Phobius"/>
    </source>
</evidence>
<protein>
    <submittedName>
        <fullName evidence="2">Uncharacterized protein</fullName>
    </submittedName>
</protein>
<gene>
    <name evidence="2" type="ORF">SCANT_v1c06910</name>
</gene>
<organism evidence="2 3">
    <name type="scientific">Spiroplasma cantharicola</name>
    <dbReference type="NCBI Taxonomy" id="362837"/>
    <lineage>
        <taxon>Bacteria</taxon>
        <taxon>Bacillati</taxon>
        <taxon>Mycoplasmatota</taxon>
        <taxon>Mollicutes</taxon>
        <taxon>Entomoplasmatales</taxon>
        <taxon>Spiroplasmataceae</taxon>
        <taxon>Spiroplasma</taxon>
    </lineage>
</organism>
<proteinExistence type="predicted"/>
<keyword evidence="1" id="KW-0472">Membrane</keyword>
<keyword evidence="1" id="KW-1133">Transmembrane helix</keyword>
<reference evidence="2 3" key="1">
    <citation type="journal article" date="2015" name="Genome Announc.">
        <title>Complete Genome Sequence of Spiroplasma cantharicola CC-1T (DSM 21588), a Bacterium Isolated from Soldier Beetle (Cantharis carolinus).</title>
        <authorList>
            <person name="Lo W.S."/>
            <person name="Liu P.Y."/>
            <person name="Kuo C.H."/>
        </authorList>
    </citation>
    <scope>NUCLEOTIDE SEQUENCE [LARGE SCALE GENOMIC DNA]</scope>
    <source>
        <strain evidence="2 3">CC-1</strain>
    </source>
</reference>
<sequence>MNLAISLALILFGMFFLILGLIIVSKGDVWGIMFATIGLPLFGTVLAFCLYEPKRKKELKDYYEDLNEKLDILLFESNIKKAD</sequence>
<dbReference type="Proteomes" id="UP000063919">
    <property type="component" value="Chromosome"/>
</dbReference>
<name>A0A0M4JSN4_9MOLU</name>
<evidence type="ECO:0000313" key="2">
    <source>
        <dbReference type="EMBL" id="ALD66597.1"/>
    </source>
</evidence>
<dbReference type="RefSeq" id="WP_053946349.1">
    <property type="nucleotide sequence ID" value="NZ_CP012622.1"/>
</dbReference>
<feature type="transmembrane region" description="Helical" evidence="1">
    <location>
        <begin position="30"/>
        <end position="51"/>
    </location>
</feature>
<keyword evidence="1" id="KW-0812">Transmembrane</keyword>
<dbReference type="KEGG" id="scj:SCANT_v1c06910"/>
<keyword evidence="3" id="KW-1185">Reference proteome</keyword>
<accession>A0A0M4JSN4</accession>
<dbReference type="PATRIC" id="fig|362837.3.peg.707"/>
<evidence type="ECO:0000313" key="3">
    <source>
        <dbReference type="Proteomes" id="UP000063919"/>
    </source>
</evidence>